<feature type="domain" description="CCHC-type" evidence="7">
    <location>
        <begin position="1831"/>
        <end position="1846"/>
    </location>
</feature>
<evidence type="ECO:0000256" key="6">
    <source>
        <dbReference type="SAM" id="MobiDB-lite"/>
    </source>
</evidence>
<feature type="compositionally biased region" description="Low complexity" evidence="6">
    <location>
        <begin position="2564"/>
        <end position="2578"/>
    </location>
</feature>
<feature type="compositionally biased region" description="Low complexity" evidence="6">
    <location>
        <begin position="2686"/>
        <end position="2705"/>
    </location>
</feature>
<feature type="region of interest" description="Disordered" evidence="6">
    <location>
        <begin position="835"/>
        <end position="861"/>
    </location>
</feature>
<evidence type="ECO:0000256" key="1">
    <source>
        <dbReference type="ARBA" id="ARBA00004141"/>
    </source>
</evidence>
<sequence length="2741" mass="278815">MAVSVGANIYGDHINSDVTFGALIGGNITLLRGNWYWIAYWIAQLLVVCCSSLPLVDGHAQITPDNSQSLMQYEIYMLQWLLETKGFSLSSGMSVWNALVFEIVMTFGLVYTDLRGSMQPLSSQCTHSIPLATTTSTDPTPVATESGKGADNDGLSATSGKIKRRTCYECGEKGHLSSACSKSATTILSTHSIPLATTTSTDPTPVATESGKGADNDGLSATSGKIKRRTCYECGEKGHLSSACSKSATTILSTHSIPLATTTSTDPTPVATESGKGADNDGLSATSGKIKRRTCYECGEKGHLSSACSKSATTILSTHSIPLATTTSTDPTPVATESGKGADNDGLSATSGKIKRRTCYECGEKGHLSSACSKSATTILSTHSIPLATTTSTDPTPVATESGKGADNDGLSATSGKIKRRTCYECGEKGHLSSACSKSATTILSTHSIPLATTTSTDPTPVATESGKGADNDGLSATSGKIKRRTCYECGEKGHLSSACSKSATTILSTHSIPLATTTSTDPTPVATESGKGADNDGLSATSGKIKRRTCYECGEKGHLSSACSKSATTILSTHSIPLATTTSTDPTPVATESGKGADNDGLSATSGKIKRRTCYECGEKGHLSSACSKSATTILSTHSIPLATTTSTDPTPVATESGKGADNDGLSATSGKIKRRTCYECGEKGHLSSACSKSATTILSTHSIPLATTTSTDPTPVATESGKGADNDGLSATSGKIKRRTCYECGEKGHLSSACSKSATTILSTHSIPLATTTSTDPTPVATESGKGADNDGLSATSGKIKRRTCYECGEKGHLSSACSKSATTILSTHSIPLATTTSTDPTPVATESGKGADNDGLSATSGKIKRRTCYECGEKGHLSSACSKSATTILSTHSIPLATTTSTDPTPVATESGKGADNDGLSATSGKIKRRTCYECGEKGHLSSACSKSATTILSTHSIPLATTTSTDPTPVATESGKGADNDGLSATSGKIKRRTCYECGEKGHLSSACSKSATTILSTHSIPLATTTSTDPTPVATESGKGADNDGLSATSGKIKRRTCYECGEKGHLSSACSKSATTILSTHSIPLATTTSTDPTPVATESGKGADNDGLSATSGKIKRRTCYECGEKGHLSSACSKSATTILSTHSIPLATTTSTDPTPVATESGKGADNDGLSATSGKIKRRTCYECGEKGHLSSACSKSATTILSTHSIPLATTTSTDPTPVATESGKGADNDGLSATSGKIKRRTCYECGEKGHLSSACSKSATTILSTHSIPLATTTSTDPTPVATESGKGADNDGLSATSGKIKRRTCYECGEKGHLSSACSKSATTILSTHSIPLATTTSTDPTPVATESGKGADNDGLSATSGKIKRRTCYECGEKGHLSSACSKSATTILSTHSIPLATTTSTDPTPVATESGKGADNDGLSATSGKIKRRTCYECGEKGHLSSACSKSATTILSTHSIPLATTTSTDPTPVATESGKGADNDGLSATSGKIKRRTCYECGEKGHLSSACSKSATTILSTHSIPLATTTSTDPTPVATESGKGADNDGLSATSGKIKRRTCYECGEKGHLSSACSKSATTILSTHSIPLATTTSTDPTPVATESGKGADNDGLSATSGKIKRRTCYECGEKGHLSSACSKSATTILSTHSIPLATTTSTDPTPVATESGKGADNDGLSATSGKIKRRTCYECGEKGHLSSACSKSATTILSTHSIPLATTTSTDPTPVATESGKGADNDGLSATSGKIKRRTCYECGEKGHLSSACSKSATTILSTHSIPLATTTSTDPTPVATESGKGADNDGLSATSGKIKRRTCYECGEKGHLSSACSKSATTILSTHSIPLATTTSTDPTPVATESGKGADNDGLSATSGKIKRRTCYECGEKGHLSSACSKSATTILSTHSIPLATTTSTDPTPVATESGKGADNDGLSATSGKIKRRTCYECGEKGHLSSACSKSATTILSTHSIPLATTTSTDPTPVATESGKGADNDGLSATSGKIKRRTCYECGEKGHLSSACSKSATTILSTHSIPLATTTSTDPTPVATESGKGADNDGLSATSGKIKRRTCYECGEKGHLSSACSKSATTILSTHSIPLATTTSTDPTPVATESGKGADNDGLSATSGKIKRRTCYECGEKGHLSSACSKSATTILSTHSIPLATTTSTDPTPVATESGKGADNDGLSATSGKIKRRTCYECGEKGHLSSACSKSATTILSTHSIPLATTTSTDPTPVATESGKGADNDGLSATSGKIKRRTCYECGEKGHLSSACSKSATTILSTHSIPLATTTSTDPTPVATESGKGADNDGLSATSGKIKRRTCYECGEKGHLSSACSKSATTILSTHSIPLATTTSTDPTPVATESGKGADNDGLSATSGKIKRRTCYECGEKGHLSSACSKSATTILSTHSIPLATTTSTDPTPVATESGKGADNDGLSATSGKIKRRTCYECGEKGHLSSACSKSATTILSTHSIPLATTTSTDPTPVATESGKGADNDGLSATSGKIKRRTCYECGEKGHLSSACSKSATTILSTHSIPLATTTSTEPTPVATESGKGADNDGLSATSAFNTHSTPVAKTTSTDRTPVATATGADNGGLSDISGKIKRRTCYECGEKGHLSSACPKAGTTPSSTRSIPVATVTSTSPIPVATTRSTTWIPVATTRSTDLPPDDTTTGTGADTNGLSASIGKIKRRTCYECGEKGHISSACPKKQTNAS</sequence>
<dbReference type="PANTHER" id="PTHR23002">
    <property type="entry name" value="ZINC FINGER CCHC DOMAIN CONTAINING PROTEIN"/>
    <property type="match status" value="1"/>
</dbReference>
<feature type="domain" description="CCHC-type" evidence="7">
    <location>
        <begin position="359"/>
        <end position="374"/>
    </location>
</feature>
<dbReference type="Gene3D" id="4.10.60.10">
    <property type="entry name" value="Zinc finger, CCHC-type"/>
    <property type="match status" value="21"/>
</dbReference>
<feature type="region of interest" description="Disordered" evidence="6">
    <location>
        <begin position="1219"/>
        <end position="1245"/>
    </location>
</feature>
<feature type="domain" description="CCHC-type" evidence="7">
    <location>
        <begin position="1639"/>
        <end position="1654"/>
    </location>
</feature>
<feature type="domain" description="CCHC-type" evidence="7">
    <location>
        <begin position="2720"/>
        <end position="2735"/>
    </location>
</feature>
<feature type="domain" description="CCHC-type" evidence="7">
    <location>
        <begin position="167"/>
        <end position="182"/>
    </location>
</feature>
<evidence type="ECO:0000259" key="7">
    <source>
        <dbReference type="PROSITE" id="PS50158"/>
    </source>
</evidence>
<feature type="region of interest" description="Disordered" evidence="6">
    <location>
        <begin position="707"/>
        <end position="733"/>
    </location>
</feature>
<dbReference type="Gene3D" id="1.20.1080.10">
    <property type="entry name" value="Glycerol uptake facilitator protein"/>
    <property type="match status" value="1"/>
</dbReference>
<feature type="compositionally biased region" description="Low complexity" evidence="6">
    <location>
        <begin position="708"/>
        <end position="720"/>
    </location>
</feature>
<feature type="compositionally biased region" description="Low complexity" evidence="6">
    <location>
        <begin position="1732"/>
        <end position="1744"/>
    </location>
</feature>
<feature type="domain" description="CCHC-type" evidence="7">
    <location>
        <begin position="2407"/>
        <end position="2422"/>
    </location>
</feature>
<feature type="compositionally biased region" description="Low complexity" evidence="6">
    <location>
        <begin position="2500"/>
        <end position="2512"/>
    </location>
</feature>
<feature type="compositionally biased region" description="Low complexity" evidence="6">
    <location>
        <begin position="388"/>
        <end position="400"/>
    </location>
</feature>
<dbReference type="SUPFAM" id="SSF81338">
    <property type="entry name" value="Aquaporin-like"/>
    <property type="match status" value="1"/>
</dbReference>
<feature type="compositionally biased region" description="Low complexity" evidence="6">
    <location>
        <begin position="1092"/>
        <end position="1104"/>
    </location>
</feature>
<feature type="domain" description="CCHC-type" evidence="7">
    <location>
        <begin position="1255"/>
        <end position="1270"/>
    </location>
</feature>
<feature type="region of interest" description="Disordered" evidence="6">
    <location>
        <begin position="1091"/>
        <end position="1117"/>
    </location>
</feature>
<feature type="region of interest" description="Disordered" evidence="6">
    <location>
        <begin position="963"/>
        <end position="989"/>
    </location>
</feature>
<feature type="compositionally biased region" description="Low complexity" evidence="6">
    <location>
        <begin position="1476"/>
        <end position="1488"/>
    </location>
</feature>
<feature type="compositionally biased region" description="Low complexity" evidence="6">
    <location>
        <begin position="132"/>
        <end position="144"/>
    </location>
</feature>
<dbReference type="Proteomes" id="UP000315295">
    <property type="component" value="Unassembled WGS sequence"/>
</dbReference>
<feature type="region of interest" description="Disordered" evidence="6">
    <location>
        <begin position="1027"/>
        <end position="1053"/>
    </location>
</feature>
<feature type="region of interest" description="Disordered" evidence="6">
    <location>
        <begin position="899"/>
        <end position="925"/>
    </location>
</feature>
<reference evidence="8 9" key="1">
    <citation type="journal article" date="2019" name="G3 (Bethesda)">
        <title>Sequencing of a Wild Apple (Malus baccata) Genome Unravels the Differences Between Cultivated and Wild Apple Species Regarding Disease Resistance and Cold Tolerance.</title>
        <authorList>
            <person name="Chen X."/>
        </authorList>
    </citation>
    <scope>NUCLEOTIDE SEQUENCE [LARGE SCALE GENOMIC DNA]</scope>
    <source>
        <strain evidence="9">cv. Shandingzi</strain>
        <tissue evidence="8">Leaves</tissue>
    </source>
</reference>
<feature type="compositionally biased region" description="Low complexity" evidence="6">
    <location>
        <begin position="196"/>
        <end position="208"/>
    </location>
</feature>
<feature type="domain" description="CCHC-type" evidence="7">
    <location>
        <begin position="2279"/>
        <end position="2294"/>
    </location>
</feature>
<feature type="compositionally biased region" description="Low complexity" evidence="6">
    <location>
        <begin position="1028"/>
        <end position="1040"/>
    </location>
</feature>
<feature type="region of interest" description="Disordered" evidence="6">
    <location>
        <begin position="1411"/>
        <end position="1437"/>
    </location>
</feature>
<feature type="compositionally biased region" description="Low complexity" evidence="6">
    <location>
        <begin position="2372"/>
        <end position="2384"/>
    </location>
</feature>
<feature type="domain" description="CCHC-type" evidence="7">
    <location>
        <begin position="1575"/>
        <end position="1590"/>
    </location>
</feature>
<evidence type="ECO:0000256" key="5">
    <source>
        <dbReference type="PROSITE-ProRule" id="PRU00047"/>
    </source>
</evidence>
<feature type="region of interest" description="Disordered" evidence="6">
    <location>
        <begin position="771"/>
        <end position="797"/>
    </location>
</feature>
<dbReference type="PROSITE" id="PS50158">
    <property type="entry name" value="ZF_CCHC"/>
    <property type="match status" value="40"/>
</dbReference>
<dbReference type="GO" id="GO:0015267">
    <property type="term" value="F:channel activity"/>
    <property type="evidence" value="ECO:0007669"/>
    <property type="project" value="InterPro"/>
</dbReference>
<feature type="compositionally biased region" description="Low complexity" evidence="6">
    <location>
        <begin position="2052"/>
        <end position="2064"/>
    </location>
</feature>
<feature type="region of interest" description="Disordered" evidence="6">
    <location>
        <begin position="1283"/>
        <end position="1309"/>
    </location>
</feature>
<feature type="compositionally biased region" description="Low complexity" evidence="6">
    <location>
        <begin position="772"/>
        <end position="784"/>
    </location>
</feature>
<feature type="domain" description="CCHC-type" evidence="7">
    <location>
        <begin position="2023"/>
        <end position="2038"/>
    </location>
</feature>
<feature type="region of interest" description="Disordered" evidence="6">
    <location>
        <begin position="1667"/>
        <end position="1693"/>
    </location>
</feature>
<feature type="compositionally biased region" description="Low complexity" evidence="6">
    <location>
        <begin position="2308"/>
        <end position="2320"/>
    </location>
</feature>
<feature type="region of interest" description="Disordered" evidence="6">
    <location>
        <begin position="1731"/>
        <end position="1757"/>
    </location>
</feature>
<feature type="domain" description="CCHC-type" evidence="7">
    <location>
        <begin position="1319"/>
        <end position="1334"/>
    </location>
</feature>
<dbReference type="Pfam" id="PF00230">
    <property type="entry name" value="MIP"/>
    <property type="match status" value="1"/>
</dbReference>
<dbReference type="SMART" id="SM00343">
    <property type="entry name" value="ZnF_C2HC"/>
    <property type="match status" value="40"/>
</dbReference>
<feature type="domain" description="CCHC-type" evidence="7">
    <location>
        <begin position="2471"/>
        <end position="2486"/>
    </location>
</feature>
<feature type="region of interest" description="Disordered" evidence="6">
    <location>
        <begin position="387"/>
        <end position="413"/>
    </location>
</feature>
<feature type="compositionally biased region" description="Low complexity" evidence="6">
    <location>
        <begin position="1988"/>
        <end position="2000"/>
    </location>
</feature>
<feature type="compositionally biased region" description="Low complexity" evidence="6">
    <location>
        <begin position="580"/>
        <end position="592"/>
    </location>
</feature>
<feature type="domain" description="CCHC-type" evidence="7">
    <location>
        <begin position="1511"/>
        <end position="1526"/>
    </location>
</feature>
<dbReference type="InterPro" id="IPR000425">
    <property type="entry name" value="MIP"/>
</dbReference>
<evidence type="ECO:0000313" key="9">
    <source>
        <dbReference type="Proteomes" id="UP000315295"/>
    </source>
</evidence>
<feature type="compositionally biased region" description="Low complexity" evidence="6">
    <location>
        <begin position="1284"/>
        <end position="1296"/>
    </location>
</feature>
<accession>A0A540KTP7</accession>
<name>A0A540KTP7_MALBA</name>
<dbReference type="SUPFAM" id="SSF57756">
    <property type="entry name" value="Retrovirus zinc finger-like domains"/>
    <property type="match status" value="2"/>
</dbReference>
<dbReference type="GO" id="GO:0016020">
    <property type="term" value="C:membrane"/>
    <property type="evidence" value="ECO:0007669"/>
    <property type="project" value="UniProtKB-SubCell"/>
</dbReference>
<feature type="region of interest" description="Disordered" evidence="6">
    <location>
        <begin position="1987"/>
        <end position="2013"/>
    </location>
</feature>
<feature type="region of interest" description="Disordered" evidence="6">
    <location>
        <begin position="579"/>
        <end position="605"/>
    </location>
</feature>
<feature type="domain" description="CCHC-type" evidence="7">
    <location>
        <begin position="871"/>
        <end position="886"/>
    </location>
</feature>
<feature type="region of interest" description="Disordered" evidence="6">
    <location>
        <begin position="1475"/>
        <end position="1501"/>
    </location>
</feature>
<feature type="domain" description="CCHC-type" evidence="7">
    <location>
        <begin position="679"/>
        <end position="694"/>
    </location>
</feature>
<feature type="region of interest" description="Disordered" evidence="6">
    <location>
        <begin position="1539"/>
        <end position="1565"/>
    </location>
</feature>
<protein>
    <recommendedName>
        <fullName evidence="7">CCHC-type domain-containing protein</fullName>
    </recommendedName>
</protein>
<dbReference type="EMBL" id="VIEB01000952">
    <property type="protein sequence ID" value="TQD77596.1"/>
    <property type="molecule type" value="Genomic_DNA"/>
</dbReference>
<feature type="domain" description="CCHC-type" evidence="7">
    <location>
        <begin position="487"/>
        <end position="502"/>
    </location>
</feature>
<feature type="domain" description="CCHC-type" evidence="7">
    <location>
        <begin position="2087"/>
        <end position="2102"/>
    </location>
</feature>
<feature type="domain" description="CCHC-type" evidence="7">
    <location>
        <begin position="2343"/>
        <end position="2358"/>
    </location>
</feature>
<feature type="compositionally biased region" description="Low complexity" evidence="6">
    <location>
        <begin position="1668"/>
        <end position="1680"/>
    </location>
</feature>
<keyword evidence="9" id="KW-1185">Reference proteome</keyword>
<dbReference type="InterPro" id="IPR036875">
    <property type="entry name" value="Znf_CCHC_sf"/>
</dbReference>
<feature type="region of interest" description="Disordered" evidence="6">
    <location>
        <begin position="2562"/>
        <end position="2618"/>
    </location>
</feature>
<feature type="compositionally biased region" description="Low complexity" evidence="6">
    <location>
        <begin position="1604"/>
        <end position="1616"/>
    </location>
</feature>
<feature type="compositionally biased region" description="Low complexity" evidence="6">
    <location>
        <begin position="1156"/>
        <end position="1168"/>
    </location>
</feature>
<feature type="compositionally biased region" description="Low complexity" evidence="6">
    <location>
        <begin position="1540"/>
        <end position="1552"/>
    </location>
</feature>
<keyword evidence="5" id="KW-0479">Metal-binding</keyword>
<dbReference type="GO" id="GO:0008270">
    <property type="term" value="F:zinc ion binding"/>
    <property type="evidence" value="ECO:0007669"/>
    <property type="project" value="UniProtKB-KW"/>
</dbReference>
<keyword evidence="3" id="KW-1133">Transmembrane helix</keyword>
<comment type="caution">
    <text evidence="8">The sequence shown here is derived from an EMBL/GenBank/DDBJ whole genome shotgun (WGS) entry which is preliminary data.</text>
</comment>
<evidence type="ECO:0000313" key="8">
    <source>
        <dbReference type="EMBL" id="TQD77596.1"/>
    </source>
</evidence>
<evidence type="ECO:0000256" key="3">
    <source>
        <dbReference type="ARBA" id="ARBA00022989"/>
    </source>
</evidence>
<dbReference type="InterPro" id="IPR023271">
    <property type="entry name" value="Aquaporin-like"/>
</dbReference>
<feature type="region of interest" description="Disordered" evidence="6">
    <location>
        <begin position="451"/>
        <end position="477"/>
    </location>
</feature>
<keyword evidence="5" id="KW-0862">Zinc</keyword>
<dbReference type="InterPro" id="IPR001878">
    <property type="entry name" value="Znf_CCHC"/>
</dbReference>
<feature type="compositionally biased region" description="Low complexity" evidence="6">
    <location>
        <begin position="1412"/>
        <end position="1424"/>
    </location>
</feature>
<feature type="domain" description="CCHC-type" evidence="7">
    <location>
        <begin position="743"/>
        <end position="758"/>
    </location>
</feature>
<feature type="domain" description="CCHC-type" evidence="7">
    <location>
        <begin position="551"/>
        <end position="566"/>
    </location>
</feature>
<feature type="region of interest" description="Disordered" evidence="6">
    <location>
        <begin position="2115"/>
        <end position="2141"/>
    </location>
</feature>
<feature type="compositionally biased region" description="Low complexity" evidence="6">
    <location>
        <begin position="324"/>
        <end position="336"/>
    </location>
</feature>
<feature type="compositionally biased region" description="Low complexity" evidence="6">
    <location>
        <begin position="836"/>
        <end position="848"/>
    </location>
</feature>
<feature type="region of interest" description="Disordered" evidence="6">
    <location>
        <begin position="1795"/>
        <end position="1821"/>
    </location>
</feature>
<feature type="compositionally biased region" description="Low complexity" evidence="6">
    <location>
        <begin position="1348"/>
        <end position="1360"/>
    </location>
</feature>
<keyword evidence="5" id="KW-0863">Zinc-finger</keyword>
<keyword evidence="4" id="KW-0472">Membrane</keyword>
<feature type="region of interest" description="Disordered" evidence="6">
    <location>
        <begin position="2307"/>
        <end position="2333"/>
    </location>
</feature>
<feature type="region of interest" description="Disordered" evidence="6">
    <location>
        <begin position="195"/>
        <end position="221"/>
    </location>
</feature>
<feature type="compositionally biased region" description="Low complexity" evidence="6">
    <location>
        <begin position="900"/>
        <end position="912"/>
    </location>
</feature>
<feature type="domain" description="CCHC-type" evidence="7">
    <location>
        <begin position="1895"/>
        <end position="1910"/>
    </location>
</feature>
<feature type="compositionally biased region" description="Low complexity" evidence="6">
    <location>
        <begin position="644"/>
        <end position="656"/>
    </location>
</feature>
<feature type="domain" description="CCHC-type" evidence="7">
    <location>
        <begin position="1063"/>
        <end position="1078"/>
    </location>
</feature>
<feature type="region of interest" description="Disordered" evidence="6">
    <location>
        <begin position="2243"/>
        <end position="2269"/>
    </location>
</feature>
<feature type="compositionally biased region" description="Low complexity" evidence="6">
    <location>
        <begin position="1924"/>
        <end position="1936"/>
    </location>
</feature>
<feature type="compositionally biased region" description="Low complexity" evidence="6">
    <location>
        <begin position="516"/>
        <end position="528"/>
    </location>
</feature>
<keyword evidence="2" id="KW-0812">Transmembrane</keyword>
<feature type="compositionally biased region" description="Low complexity" evidence="6">
    <location>
        <begin position="452"/>
        <end position="464"/>
    </location>
</feature>
<feature type="domain" description="CCHC-type" evidence="7">
    <location>
        <begin position="1767"/>
        <end position="1782"/>
    </location>
</feature>
<feature type="region of interest" description="Disordered" evidence="6">
    <location>
        <begin position="2179"/>
        <end position="2205"/>
    </location>
</feature>
<gene>
    <name evidence="8" type="ORF">C1H46_036868</name>
</gene>
<comment type="subcellular location">
    <subcellularLocation>
        <location evidence="1">Membrane</location>
        <topology evidence="1">Multi-pass membrane protein</topology>
    </subcellularLocation>
</comment>
<dbReference type="GO" id="GO:0003676">
    <property type="term" value="F:nucleic acid binding"/>
    <property type="evidence" value="ECO:0007669"/>
    <property type="project" value="InterPro"/>
</dbReference>
<feature type="domain" description="CCHC-type" evidence="7">
    <location>
        <begin position="1447"/>
        <end position="1462"/>
    </location>
</feature>
<feature type="region of interest" description="Disordered" evidence="6">
    <location>
        <begin position="643"/>
        <end position="669"/>
    </location>
</feature>
<feature type="compositionally biased region" description="Low complexity" evidence="6">
    <location>
        <begin position="1796"/>
        <end position="1808"/>
    </location>
</feature>
<feature type="compositionally biased region" description="Low complexity" evidence="6">
    <location>
        <begin position="2436"/>
        <end position="2448"/>
    </location>
</feature>
<feature type="compositionally biased region" description="Low complexity" evidence="6">
    <location>
        <begin position="1220"/>
        <end position="1232"/>
    </location>
</feature>
<feature type="domain" description="CCHC-type" evidence="7">
    <location>
        <begin position="807"/>
        <end position="822"/>
    </location>
</feature>
<feature type="compositionally biased region" description="Low complexity" evidence="6">
    <location>
        <begin position="260"/>
        <end position="272"/>
    </location>
</feature>
<feature type="region of interest" description="Disordered" evidence="6">
    <location>
        <begin position="1603"/>
        <end position="1629"/>
    </location>
</feature>
<feature type="domain" description="CCHC-type" evidence="7">
    <location>
        <begin position="1191"/>
        <end position="1206"/>
    </location>
</feature>
<feature type="domain" description="CCHC-type" evidence="7">
    <location>
        <begin position="2535"/>
        <end position="2550"/>
    </location>
</feature>
<feature type="region of interest" description="Disordered" evidence="6">
    <location>
        <begin position="2499"/>
        <end position="2526"/>
    </location>
</feature>
<feature type="domain" description="CCHC-type" evidence="7">
    <location>
        <begin position="295"/>
        <end position="310"/>
    </location>
</feature>
<feature type="region of interest" description="Disordered" evidence="6">
    <location>
        <begin position="1347"/>
        <end position="1373"/>
    </location>
</feature>
<dbReference type="InterPro" id="IPR051714">
    <property type="entry name" value="Znf_CCHC_NABP"/>
</dbReference>
<feature type="region of interest" description="Disordered" evidence="6">
    <location>
        <begin position="1155"/>
        <end position="1181"/>
    </location>
</feature>
<feature type="region of interest" description="Disordered" evidence="6">
    <location>
        <begin position="259"/>
        <end position="285"/>
    </location>
</feature>
<feature type="region of interest" description="Disordered" evidence="6">
    <location>
        <begin position="1923"/>
        <end position="1949"/>
    </location>
</feature>
<feature type="domain" description="CCHC-type" evidence="7">
    <location>
        <begin position="1959"/>
        <end position="1974"/>
    </location>
</feature>
<feature type="domain" description="CCHC-type" evidence="7">
    <location>
        <begin position="1127"/>
        <end position="1142"/>
    </location>
</feature>
<feature type="compositionally biased region" description="Low complexity" evidence="6">
    <location>
        <begin position="2180"/>
        <end position="2192"/>
    </location>
</feature>
<feature type="region of interest" description="Disordered" evidence="6">
    <location>
        <begin position="2371"/>
        <end position="2397"/>
    </location>
</feature>
<feature type="domain" description="CCHC-type" evidence="7">
    <location>
        <begin position="615"/>
        <end position="630"/>
    </location>
</feature>
<feature type="region of interest" description="Disordered" evidence="6">
    <location>
        <begin position="2435"/>
        <end position="2461"/>
    </location>
</feature>
<feature type="region of interest" description="Disordered" evidence="6">
    <location>
        <begin position="515"/>
        <end position="541"/>
    </location>
</feature>
<feature type="compositionally biased region" description="Low complexity" evidence="6">
    <location>
        <begin position="2244"/>
        <end position="2256"/>
    </location>
</feature>
<evidence type="ECO:0000256" key="4">
    <source>
        <dbReference type="ARBA" id="ARBA00023136"/>
    </source>
</evidence>
<feature type="domain" description="CCHC-type" evidence="7">
    <location>
        <begin position="2151"/>
        <end position="2166"/>
    </location>
</feature>
<dbReference type="Pfam" id="PF00098">
    <property type="entry name" value="zf-CCHC"/>
    <property type="match status" value="40"/>
</dbReference>
<dbReference type="STRING" id="106549.A0A540KTP7"/>
<feature type="compositionally biased region" description="Low complexity" evidence="6">
    <location>
        <begin position="964"/>
        <end position="976"/>
    </location>
</feature>
<feature type="region of interest" description="Disordered" evidence="6">
    <location>
        <begin position="2686"/>
        <end position="2708"/>
    </location>
</feature>
<feature type="domain" description="CCHC-type" evidence="7">
    <location>
        <begin position="935"/>
        <end position="950"/>
    </location>
</feature>
<feature type="region of interest" description="Disordered" evidence="6">
    <location>
        <begin position="1859"/>
        <end position="1885"/>
    </location>
</feature>
<feature type="domain" description="CCHC-type" evidence="7">
    <location>
        <begin position="999"/>
        <end position="1014"/>
    </location>
</feature>
<evidence type="ECO:0000256" key="2">
    <source>
        <dbReference type="ARBA" id="ARBA00022692"/>
    </source>
</evidence>
<feature type="region of interest" description="Disordered" evidence="6">
    <location>
        <begin position="130"/>
        <end position="157"/>
    </location>
</feature>
<feature type="compositionally biased region" description="Low complexity" evidence="6">
    <location>
        <begin position="2116"/>
        <end position="2128"/>
    </location>
</feature>
<organism evidence="8 9">
    <name type="scientific">Malus baccata</name>
    <name type="common">Siberian crab apple</name>
    <name type="synonym">Pyrus baccata</name>
    <dbReference type="NCBI Taxonomy" id="106549"/>
    <lineage>
        <taxon>Eukaryota</taxon>
        <taxon>Viridiplantae</taxon>
        <taxon>Streptophyta</taxon>
        <taxon>Embryophyta</taxon>
        <taxon>Tracheophyta</taxon>
        <taxon>Spermatophyta</taxon>
        <taxon>Magnoliopsida</taxon>
        <taxon>eudicotyledons</taxon>
        <taxon>Gunneridae</taxon>
        <taxon>Pentapetalae</taxon>
        <taxon>rosids</taxon>
        <taxon>fabids</taxon>
        <taxon>Rosales</taxon>
        <taxon>Rosaceae</taxon>
        <taxon>Amygdaloideae</taxon>
        <taxon>Maleae</taxon>
        <taxon>Malus</taxon>
    </lineage>
</organism>
<proteinExistence type="predicted"/>
<feature type="region of interest" description="Disordered" evidence="6">
    <location>
        <begin position="2051"/>
        <end position="2077"/>
    </location>
</feature>
<feature type="domain" description="CCHC-type" evidence="7">
    <location>
        <begin position="1383"/>
        <end position="1398"/>
    </location>
</feature>
<feature type="compositionally biased region" description="Low complexity" evidence="6">
    <location>
        <begin position="1860"/>
        <end position="1872"/>
    </location>
</feature>
<feature type="domain" description="CCHC-type" evidence="7">
    <location>
        <begin position="2634"/>
        <end position="2649"/>
    </location>
</feature>
<feature type="compositionally biased region" description="Polar residues" evidence="6">
    <location>
        <begin position="2587"/>
        <end position="2608"/>
    </location>
</feature>
<feature type="domain" description="CCHC-type" evidence="7">
    <location>
        <begin position="2215"/>
        <end position="2230"/>
    </location>
</feature>
<feature type="domain" description="CCHC-type" evidence="7">
    <location>
        <begin position="231"/>
        <end position="246"/>
    </location>
</feature>
<feature type="domain" description="CCHC-type" evidence="7">
    <location>
        <begin position="1703"/>
        <end position="1718"/>
    </location>
</feature>
<feature type="domain" description="CCHC-type" evidence="7">
    <location>
        <begin position="423"/>
        <end position="438"/>
    </location>
</feature>
<feature type="region of interest" description="Disordered" evidence="6">
    <location>
        <begin position="323"/>
        <end position="349"/>
    </location>
</feature>